<protein>
    <recommendedName>
        <fullName evidence="5">Armadillo repeat-containing protein 6</fullName>
    </recommendedName>
</protein>
<dbReference type="SUPFAM" id="SSF48371">
    <property type="entry name" value="ARM repeat"/>
    <property type="match status" value="1"/>
</dbReference>
<evidence type="ECO:0000313" key="4">
    <source>
        <dbReference type="Proteomes" id="UP001347796"/>
    </source>
</evidence>
<evidence type="ECO:0000256" key="2">
    <source>
        <dbReference type="PROSITE-ProRule" id="PRU00259"/>
    </source>
</evidence>
<name>A0AAN8J5B0_PATCE</name>
<dbReference type="AlphaFoldDB" id="A0AAN8J5B0"/>
<keyword evidence="4" id="KW-1185">Reference proteome</keyword>
<gene>
    <name evidence="3" type="ORF">SNE40_018645</name>
</gene>
<accession>A0AAN8J5B0</accession>
<reference evidence="3 4" key="1">
    <citation type="submission" date="2024-01" db="EMBL/GenBank/DDBJ databases">
        <title>The genome of the rayed Mediterranean limpet Patella caerulea (Linnaeus, 1758).</title>
        <authorList>
            <person name="Anh-Thu Weber A."/>
            <person name="Halstead-Nussloch G."/>
        </authorList>
    </citation>
    <scope>NUCLEOTIDE SEQUENCE [LARGE SCALE GENOMIC DNA]</scope>
    <source>
        <strain evidence="3">AATW-2023a</strain>
        <tissue evidence="3">Whole specimen</tissue>
    </source>
</reference>
<dbReference type="InterPro" id="IPR011989">
    <property type="entry name" value="ARM-like"/>
</dbReference>
<evidence type="ECO:0000313" key="3">
    <source>
        <dbReference type="EMBL" id="KAK6170192.1"/>
    </source>
</evidence>
<dbReference type="GO" id="GO:0002244">
    <property type="term" value="P:hematopoietic progenitor cell differentiation"/>
    <property type="evidence" value="ECO:0007669"/>
    <property type="project" value="TreeGrafter"/>
</dbReference>
<dbReference type="PROSITE" id="PS50176">
    <property type="entry name" value="ARM_REPEAT"/>
    <property type="match status" value="1"/>
</dbReference>
<feature type="repeat" description="ARM" evidence="2">
    <location>
        <begin position="287"/>
        <end position="331"/>
    </location>
</feature>
<dbReference type="EMBL" id="JAZGQO010000014">
    <property type="protein sequence ID" value="KAK6170192.1"/>
    <property type="molecule type" value="Genomic_DNA"/>
</dbReference>
<proteinExistence type="predicted"/>
<dbReference type="PANTHER" id="PTHR22895">
    <property type="entry name" value="ARMADILLO REPEAT-CONTAINING PROTEIN 6"/>
    <property type="match status" value="1"/>
</dbReference>
<dbReference type="InterPro" id="IPR000225">
    <property type="entry name" value="Armadillo"/>
</dbReference>
<dbReference type="InterPro" id="IPR016024">
    <property type="entry name" value="ARM-type_fold"/>
</dbReference>
<keyword evidence="1" id="KW-0677">Repeat</keyword>
<dbReference type="Proteomes" id="UP001347796">
    <property type="component" value="Unassembled WGS sequence"/>
</dbReference>
<dbReference type="PANTHER" id="PTHR22895:SF0">
    <property type="entry name" value="ARMADILLO REPEAT-CONTAINING PROTEIN 6"/>
    <property type="match status" value="1"/>
</dbReference>
<comment type="caution">
    <text evidence="3">The sequence shown here is derived from an EMBL/GenBank/DDBJ whole genome shotgun (WGS) entry which is preliminary data.</text>
</comment>
<sequence>MAKVISQETFDDVVKENMEDFDMGVDEAIADAVTQFQSQGVNLLNIIKDPGMFTNGAGQTNHAVIQALEKVNTCVETNSSENLLDSLTILQTECDEDLARRCLAGKNDGYKILMKALNVFKSDSSLMEIILTTFCSLVNGQPDLLDEEGVTFLLNYLTECSAREKPLVIKLMRLFCIKHEKNRQIFVLNNVIGTLSELLANHKSEPELVTEICICFRVLTFDDDVRVPFGKAHEHAKMIVTEGDALKRIVEICQDYSEDSTVLGEMWSTLACLVVRDEFCKEVLEMGGLALIIKSFEKNISNKNITRKSLTVMKALAGNDNVKVAIVKSGGIELIVAAMLRHQSVATIAEAACATLMTVALRNPSNCQKIMECNGHQAIVQCMKIHSSVLGVQKQGCMALRNIVSRTREYCDSIVELGVEEVINKARIQFKDLDDEAKAALRDLGCKVDLKEQWKGERGSIVH</sequence>
<dbReference type="SMART" id="SM00185">
    <property type="entry name" value="ARM"/>
    <property type="match status" value="3"/>
</dbReference>
<dbReference type="Gene3D" id="1.25.10.10">
    <property type="entry name" value="Leucine-rich Repeat Variant"/>
    <property type="match status" value="2"/>
</dbReference>
<evidence type="ECO:0008006" key="5">
    <source>
        <dbReference type="Google" id="ProtNLM"/>
    </source>
</evidence>
<organism evidence="3 4">
    <name type="scientific">Patella caerulea</name>
    <name type="common">Rayed Mediterranean limpet</name>
    <dbReference type="NCBI Taxonomy" id="87958"/>
    <lineage>
        <taxon>Eukaryota</taxon>
        <taxon>Metazoa</taxon>
        <taxon>Spiralia</taxon>
        <taxon>Lophotrochozoa</taxon>
        <taxon>Mollusca</taxon>
        <taxon>Gastropoda</taxon>
        <taxon>Patellogastropoda</taxon>
        <taxon>Patelloidea</taxon>
        <taxon>Patellidae</taxon>
        <taxon>Patella</taxon>
    </lineage>
</organism>
<evidence type="ECO:0000256" key="1">
    <source>
        <dbReference type="ARBA" id="ARBA00022737"/>
    </source>
</evidence>